<gene>
    <name evidence="14" type="ORF">JKP88DRAFT_348523</name>
</gene>
<evidence type="ECO:0000256" key="8">
    <source>
        <dbReference type="ARBA" id="ARBA00023002"/>
    </source>
</evidence>
<comment type="function">
    <text evidence="12">Catalyzes 2 different reactions between oxygen and the acireductone 1,2-dihydroxy-3-keto-5-methylthiopentene (DHK-MTPene) depending upon the metal bound in the active site. Fe-containing acireductone dioxygenase (Fe-ARD) produces formate and 2-keto-4-methylthiobutyrate (KMTB), the alpha-ketoacid precursor of methionine in the methionine recycle pathway. Ni-containing acireductone dioxygenase (Ni-ARD) produces methylthiopropionate, carbon monoxide and formate, and does not lie on the methionine recycle pathway.</text>
</comment>
<evidence type="ECO:0000313" key="15">
    <source>
        <dbReference type="Proteomes" id="UP000664859"/>
    </source>
</evidence>
<comment type="pathway">
    <text evidence="12">Amino-acid biosynthesis; L-methionine biosynthesis via salvage pathway; L-methionine from S-methyl-5-thio-alpha-D-ribose 1-phosphate: step 5/6.</text>
</comment>
<feature type="binding site" evidence="12">
    <location>
        <position position="96"/>
    </location>
    <ligand>
        <name>Fe(2+)</name>
        <dbReference type="ChEBI" id="CHEBI:29033"/>
        <note>for iron-dependent acireductone dioxygenase activity</note>
    </ligand>
</feature>
<dbReference type="Proteomes" id="UP000664859">
    <property type="component" value="Unassembled WGS sequence"/>
</dbReference>
<comment type="cofactor">
    <cofactor evidence="12">
        <name>Fe(2+)</name>
        <dbReference type="ChEBI" id="CHEBI:29033"/>
    </cofactor>
    <cofactor evidence="12">
        <name>Ni(2+)</name>
        <dbReference type="ChEBI" id="CHEBI:49786"/>
    </cofactor>
    <text evidence="12">Binds either 1 Fe or Ni cation per monomer. Iron-binding promotes an acireductone dioxygenase reaction producing 2-keto-4-methylthiobutyrate, while nickel-binding promotes an acireductone dioxygenase reaction producing 3-(methylsulfanyl)propanoate.</text>
</comment>
<evidence type="ECO:0000256" key="1">
    <source>
        <dbReference type="ARBA" id="ARBA00000428"/>
    </source>
</evidence>
<evidence type="ECO:0000256" key="5">
    <source>
        <dbReference type="ARBA" id="ARBA00022605"/>
    </source>
</evidence>
<evidence type="ECO:0000256" key="6">
    <source>
        <dbReference type="ARBA" id="ARBA00022723"/>
    </source>
</evidence>
<dbReference type="UniPathway" id="UPA00904">
    <property type="reaction ID" value="UER00878"/>
</dbReference>
<keyword evidence="4 12" id="KW-0533">Nickel</keyword>
<dbReference type="PANTHER" id="PTHR23418:SF0">
    <property type="entry name" value="ACIREDUCTONE DIOXYGENASE"/>
    <property type="match status" value="1"/>
</dbReference>
<dbReference type="InterPro" id="IPR004313">
    <property type="entry name" value="ARD"/>
</dbReference>
<feature type="binding site" evidence="12">
    <location>
        <position position="135"/>
    </location>
    <ligand>
        <name>Ni(2+)</name>
        <dbReference type="ChEBI" id="CHEBI:49786"/>
        <note>for nickel-dependent acireductone dioxygenase activity</note>
    </ligand>
</feature>
<dbReference type="GO" id="GO:0005634">
    <property type="term" value="C:nucleus"/>
    <property type="evidence" value="ECO:0007669"/>
    <property type="project" value="UniProtKB-SubCell"/>
</dbReference>
<evidence type="ECO:0000256" key="13">
    <source>
        <dbReference type="SAM" id="MobiDB-lite"/>
    </source>
</evidence>
<feature type="binding site" evidence="12">
    <location>
        <position position="90"/>
    </location>
    <ligand>
        <name>Ni(2+)</name>
        <dbReference type="ChEBI" id="CHEBI:49786"/>
        <note>for nickel-dependent acireductone dioxygenase activity</note>
    </ligand>
</feature>
<accession>A0A836CI35</accession>
<dbReference type="InterPro" id="IPR011051">
    <property type="entry name" value="RmlC_Cupin_sf"/>
</dbReference>
<comment type="catalytic activity">
    <reaction evidence="12">
        <text>1,2-dihydroxy-5-(methylsulfanyl)pent-1-en-3-one + O2 = 3-(methylsulfanyl)propanoate + CO + formate + 2 H(+)</text>
        <dbReference type="Rhea" id="RHEA:14161"/>
        <dbReference type="ChEBI" id="CHEBI:15378"/>
        <dbReference type="ChEBI" id="CHEBI:15379"/>
        <dbReference type="ChEBI" id="CHEBI:15740"/>
        <dbReference type="ChEBI" id="CHEBI:17245"/>
        <dbReference type="ChEBI" id="CHEBI:49016"/>
        <dbReference type="ChEBI" id="CHEBI:49252"/>
        <dbReference type="EC" id="1.13.11.53"/>
    </reaction>
</comment>
<feature type="binding site" evidence="12">
    <location>
        <position position="135"/>
    </location>
    <ligand>
        <name>Fe(2+)</name>
        <dbReference type="ChEBI" id="CHEBI:29033"/>
        <note>for iron-dependent acireductone dioxygenase activity</note>
    </ligand>
</feature>
<dbReference type="PANTHER" id="PTHR23418">
    <property type="entry name" value="ACIREDUCTONE DIOXYGENASE"/>
    <property type="match status" value="1"/>
</dbReference>
<keyword evidence="7 12" id="KW-0223">Dioxygenase</keyword>
<keyword evidence="15" id="KW-1185">Reference proteome</keyword>
<dbReference type="CDD" id="cd02232">
    <property type="entry name" value="cupin_ARD"/>
    <property type="match status" value="1"/>
</dbReference>
<dbReference type="GO" id="GO:0005506">
    <property type="term" value="F:iron ion binding"/>
    <property type="evidence" value="ECO:0007669"/>
    <property type="project" value="UniProtKB-UniRule"/>
</dbReference>
<evidence type="ECO:0000256" key="7">
    <source>
        <dbReference type="ARBA" id="ARBA00022964"/>
    </source>
</evidence>
<dbReference type="EMBL" id="JAFCMP010000168">
    <property type="protein sequence ID" value="KAG5184436.1"/>
    <property type="molecule type" value="Genomic_DNA"/>
</dbReference>
<comment type="caution">
    <text evidence="14">The sequence shown here is derived from an EMBL/GenBank/DDBJ whole genome shotgun (WGS) entry which is preliminary data.</text>
</comment>
<dbReference type="SUPFAM" id="SSF51182">
    <property type="entry name" value="RmlC-like cupins"/>
    <property type="match status" value="1"/>
</dbReference>
<feature type="binding site" evidence="12">
    <location>
        <position position="90"/>
    </location>
    <ligand>
        <name>Fe(2+)</name>
        <dbReference type="ChEBI" id="CHEBI:29033"/>
        <note>for iron-dependent acireductone dioxygenase activity</note>
    </ligand>
</feature>
<feature type="compositionally biased region" description="Basic and acidic residues" evidence="13">
    <location>
        <begin position="14"/>
        <end position="24"/>
    </location>
</feature>
<evidence type="ECO:0000256" key="10">
    <source>
        <dbReference type="ARBA" id="ARBA00023167"/>
    </source>
</evidence>
<dbReference type="InterPro" id="IPR014710">
    <property type="entry name" value="RmlC-like_jellyroll"/>
</dbReference>
<dbReference type="Pfam" id="PF03079">
    <property type="entry name" value="ARD"/>
    <property type="match status" value="1"/>
</dbReference>
<keyword evidence="6 12" id="KW-0479">Metal-binding</keyword>
<reference evidence="14" key="1">
    <citation type="submission" date="2021-02" db="EMBL/GenBank/DDBJ databases">
        <title>First Annotated Genome of the Yellow-green Alga Tribonema minus.</title>
        <authorList>
            <person name="Mahan K.M."/>
        </authorList>
    </citation>
    <scope>NUCLEOTIDE SEQUENCE</scope>
    <source>
        <strain evidence="14">UTEX B ZZ1240</strain>
    </source>
</reference>
<dbReference type="FunFam" id="2.60.120.10:FF:000031">
    <property type="entry name" value="1,2-dihydroxy-3-keto-5-methylthiopentene dioxygenase"/>
    <property type="match status" value="1"/>
</dbReference>
<dbReference type="EC" id="1.13.11.54" evidence="12"/>
<dbReference type="EC" id="1.13.11.53" evidence="12"/>
<comment type="subcellular location">
    <subcellularLocation>
        <location evidence="2">Cell membrane</location>
        <topology evidence="2">Peripheral membrane protein</topology>
        <orientation evidence="2">Cytoplasmic side</orientation>
    </subcellularLocation>
    <subcellularLocation>
        <location evidence="12">Cytoplasm</location>
    </subcellularLocation>
    <subcellularLocation>
        <location evidence="12">Nucleus</location>
    </subcellularLocation>
</comment>
<feature type="binding site" evidence="12">
    <location>
        <position position="92"/>
    </location>
    <ligand>
        <name>Fe(2+)</name>
        <dbReference type="ChEBI" id="CHEBI:29033"/>
        <note>for iron-dependent acireductone dioxygenase activity</note>
    </ligand>
</feature>
<evidence type="ECO:0000256" key="2">
    <source>
        <dbReference type="ARBA" id="ARBA00004413"/>
    </source>
</evidence>
<evidence type="ECO:0000256" key="3">
    <source>
        <dbReference type="ARBA" id="ARBA00022490"/>
    </source>
</evidence>
<dbReference type="GO" id="GO:0005886">
    <property type="term" value="C:plasma membrane"/>
    <property type="evidence" value="ECO:0007669"/>
    <property type="project" value="UniProtKB-SubCell"/>
</dbReference>
<dbReference type="HAMAP" id="MF_03154">
    <property type="entry name" value="Salvage_MtnD_euk"/>
    <property type="match status" value="1"/>
</dbReference>
<keyword evidence="10 12" id="KW-0486">Methionine biosynthesis</keyword>
<sequence length="190" mass="21798">MPLEAWYMDDDTETDQREPHRKVPNEPCSFETLDSLGVLHWHLDADNHETDPALAAIRAERGYTYSDIITVSADTLPNYEAKIRSFYEEHMHTDEEIRYLLDGTGYFDVRDARDRWIRVAMGKGDMIVLPAGIYHRFTLDANNYTKAMRLFVGAPVWTPHNRPQDAHPVRRQYVEAFVAPPAAAAAAEVH</sequence>
<keyword evidence="11 12" id="KW-0539">Nucleus</keyword>
<proteinExistence type="inferred from homology"/>
<dbReference type="OrthoDB" id="1867259at2759"/>
<keyword evidence="8 12" id="KW-0560">Oxidoreductase</keyword>
<evidence type="ECO:0000313" key="14">
    <source>
        <dbReference type="EMBL" id="KAG5184436.1"/>
    </source>
</evidence>
<organism evidence="14 15">
    <name type="scientific">Tribonema minus</name>
    <dbReference type="NCBI Taxonomy" id="303371"/>
    <lineage>
        <taxon>Eukaryota</taxon>
        <taxon>Sar</taxon>
        <taxon>Stramenopiles</taxon>
        <taxon>Ochrophyta</taxon>
        <taxon>PX clade</taxon>
        <taxon>Xanthophyceae</taxon>
        <taxon>Tribonematales</taxon>
        <taxon>Tribonemataceae</taxon>
        <taxon>Tribonema</taxon>
    </lineage>
</organism>
<feature type="region of interest" description="Disordered" evidence="13">
    <location>
        <begin position="1"/>
        <end position="26"/>
    </location>
</feature>
<dbReference type="Gene3D" id="2.60.120.10">
    <property type="entry name" value="Jelly Rolls"/>
    <property type="match status" value="1"/>
</dbReference>
<protein>
    <recommendedName>
        <fullName evidence="12">Acireductone dioxygenase</fullName>
    </recommendedName>
    <alternativeName>
        <fullName evidence="12">Acireductone dioxygenase (Fe(2+)-requiring)</fullName>
        <shortName evidence="12">ARD'</shortName>
        <shortName evidence="12">Fe-ARD</shortName>
        <ecNumber evidence="12">1.13.11.54</ecNumber>
    </alternativeName>
    <alternativeName>
        <fullName evidence="12">Acireductone dioxygenase (Ni(2+)-requiring)</fullName>
        <shortName evidence="12">ARD</shortName>
        <shortName evidence="12">Ni-ARD</shortName>
        <ecNumber evidence="12">1.13.11.53</ecNumber>
    </alternativeName>
</protein>
<evidence type="ECO:0000256" key="11">
    <source>
        <dbReference type="ARBA" id="ARBA00023242"/>
    </source>
</evidence>
<dbReference type="AlphaFoldDB" id="A0A836CI35"/>
<dbReference type="GO" id="GO:0010308">
    <property type="term" value="F:acireductone dioxygenase (Ni2+-requiring) activity"/>
    <property type="evidence" value="ECO:0007669"/>
    <property type="project" value="UniProtKB-UniRule"/>
</dbReference>
<keyword evidence="3 12" id="KW-0963">Cytoplasm</keyword>
<feature type="binding site" evidence="12">
    <location>
        <position position="96"/>
    </location>
    <ligand>
        <name>Ni(2+)</name>
        <dbReference type="ChEBI" id="CHEBI:49786"/>
        <note>for nickel-dependent acireductone dioxygenase activity</note>
    </ligand>
</feature>
<dbReference type="GO" id="GO:0016151">
    <property type="term" value="F:nickel cation binding"/>
    <property type="evidence" value="ECO:0007669"/>
    <property type="project" value="UniProtKB-UniRule"/>
</dbReference>
<evidence type="ECO:0000256" key="12">
    <source>
        <dbReference type="HAMAP-Rule" id="MF_03154"/>
    </source>
</evidence>
<comment type="similarity">
    <text evidence="12">Belongs to the acireductone dioxygenase (ARD) family.</text>
</comment>
<keyword evidence="5 12" id="KW-0028">Amino-acid biosynthesis</keyword>
<name>A0A836CI35_9STRA</name>
<comment type="catalytic activity">
    <reaction evidence="1 12">
        <text>1,2-dihydroxy-5-(methylsulfanyl)pent-1-en-3-one + O2 = 4-methylsulfanyl-2-oxobutanoate + formate + 2 H(+)</text>
        <dbReference type="Rhea" id="RHEA:24504"/>
        <dbReference type="ChEBI" id="CHEBI:15378"/>
        <dbReference type="ChEBI" id="CHEBI:15379"/>
        <dbReference type="ChEBI" id="CHEBI:15740"/>
        <dbReference type="ChEBI" id="CHEBI:16723"/>
        <dbReference type="ChEBI" id="CHEBI:49252"/>
        <dbReference type="EC" id="1.13.11.54"/>
    </reaction>
</comment>
<dbReference type="InterPro" id="IPR027496">
    <property type="entry name" value="ARD_euk"/>
</dbReference>
<evidence type="ECO:0000256" key="4">
    <source>
        <dbReference type="ARBA" id="ARBA00022596"/>
    </source>
</evidence>
<dbReference type="GO" id="GO:0019509">
    <property type="term" value="P:L-methionine salvage from methylthioadenosine"/>
    <property type="evidence" value="ECO:0007669"/>
    <property type="project" value="UniProtKB-UniRule"/>
</dbReference>
<keyword evidence="9 12" id="KW-0408">Iron</keyword>
<evidence type="ECO:0000256" key="9">
    <source>
        <dbReference type="ARBA" id="ARBA00023004"/>
    </source>
</evidence>
<dbReference type="GO" id="GO:0010309">
    <property type="term" value="F:acireductone dioxygenase [iron(II)-requiring] activity"/>
    <property type="evidence" value="ECO:0007669"/>
    <property type="project" value="UniProtKB-UniRule"/>
</dbReference>
<dbReference type="GO" id="GO:0005737">
    <property type="term" value="C:cytoplasm"/>
    <property type="evidence" value="ECO:0007669"/>
    <property type="project" value="UniProtKB-SubCell"/>
</dbReference>
<feature type="binding site" evidence="12">
    <location>
        <position position="92"/>
    </location>
    <ligand>
        <name>Ni(2+)</name>
        <dbReference type="ChEBI" id="CHEBI:49786"/>
        <note>for nickel-dependent acireductone dioxygenase activity</note>
    </ligand>
</feature>